<dbReference type="InterPro" id="IPR032466">
    <property type="entry name" value="Metal_Hydrolase"/>
</dbReference>
<dbReference type="RefSeq" id="WP_242965477.1">
    <property type="nucleotide sequence ID" value="NZ_CP022121.1"/>
</dbReference>
<reference evidence="1 2" key="1">
    <citation type="submission" date="2022-08" db="EMBL/GenBank/DDBJ databases">
        <title>Proteogenomics of the novel Dehalobacterium formicoaceticum strain EZ94 highlights a key role of methyltransferases during anaerobic dichloromethane degradation.</title>
        <authorList>
            <person name="Wasmund K."/>
        </authorList>
    </citation>
    <scope>NUCLEOTIDE SEQUENCE [LARGE SCALE GENOMIC DNA]</scope>
    <source>
        <strain evidence="1 2">EZ94</strain>
    </source>
</reference>
<protein>
    <submittedName>
        <fullName evidence="1">Dipeptidase</fullName>
    </submittedName>
</protein>
<comment type="caution">
    <text evidence="1">The sequence shown here is derived from an EMBL/GenBank/DDBJ whole genome shotgun (WGS) entry which is preliminary data.</text>
</comment>
<evidence type="ECO:0000313" key="2">
    <source>
        <dbReference type="Proteomes" id="UP001524944"/>
    </source>
</evidence>
<accession>A0ABT1Y4X5</accession>
<dbReference type="InterPro" id="IPR008257">
    <property type="entry name" value="Pept_M19"/>
</dbReference>
<dbReference type="CDD" id="cd01301">
    <property type="entry name" value="rDP_like"/>
    <property type="match status" value="1"/>
</dbReference>
<dbReference type="Proteomes" id="UP001524944">
    <property type="component" value="Unassembled WGS sequence"/>
</dbReference>
<organism evidence="1 2">
    <name type="scientific">Dehalobacterium formicoaceticum</name>
    <dbReference type="NCBI Taxonomy" id="51515"/>
    <lineage>
        <taxon>Bacteria</taxon>
        <taxon>Bacillati</taxon>
        <taxon>Bacillota</taxon>
        <taxon>Clostridia</taxon>
        <taxon>Eubacteriales</taxon>
        <taxon>Peptococcaceae</taxon>
        <taxon>Dehalobacterium</taxon>
    </lineage>
</organism>
<dbReference type="PANTHER" id="PTHR10443:SF12">
    <property type="entry name" value="DIPEPTIDASE"/>
    <property type="match status" value="1"/>
</dbReference>
<gene>
    <name evidence="1" type="ORF">NVS47_10455</name>
</gene>
<sequence>MDGHCDSILKTNEICDLFDLGSAAHLDFKRALANVNLQIFAAYIDSSYKPFQSLQQGLILIEKFHQAVEQNQEQVKLVCSQEDLATINQKDILHALLAVEGGEILCGRLPLLHLIFRLGVRSIGLTWNQRNEIADGCGESVTKGGLTSFGTLVVQEMNKLGMVIDLAHIAPAGFWDVLEHTHHPVMVSHGNCHGLYPHRRNLNDDQIKALAQNDGVMGITFVPDFLGAGDISIEHVIEHIDYAVSLAGPDHVGLGSDFDGTETMPRGLEDVTKISCIGEELLKKGYPLKDVEKIMGGNFIRLFKTVLPQS</sequence>
<proteinExistence type="predicted"/>
<evidence type="ECO:0000313" key="1">
    <source>
        <dbReference type="EMBL" id="MCR6545927.1"/>
    </source>
</evidence>
<dbReference type="PANTHER" id="PTHR10443">
    <property type="entry name" value="MICROSOMAL DIPEPTIDASE"/>
    <property type="match status" value="1"/>
</dbReference>
<name>A0ABT1Y4X5_9FIRM</name>
<keyword evidence="2" id="KW-1185">Reference proteome</keyword>
<dbReference type="Gene3D" id="3.20.20.140">
    <property type="entry name" value="Metal-dependent hydrolases"/>
    <property type="match status" value="1"/>
</dbReference>
<dbReference type="PROSITE" id="PS51365">
    <property type="entry name" value="RENAL_DIPEPTIDASE_2"/>
    <property type="match status" value="1"/>
</dbReference>
<dbReference type="EMBL" id="JANPWE010000004">
    <property type="protein sequence ID" value="MCR6545927.1"/>
    <property type="molecule type" value="Genomic_DNA"/>
</dbReference>
<dbReference type="Pfam" id="PF01244">
    <property type="entry name" value="Peptidase_M19"/>
    <property type="match status" value="1"/>
</dbReference>
<dbReference type="SUPFAM" id="SSF51556">
    <property type="entry name" value="Metallo-dependent hydrolases"/>
    <property type="match status" value="1"/>
</dbReference>